<dbReference type="KEGG" id="pcz:PCL1606_07710"/>
<dbReference type="InterPro" id="IPR058163">
    <property type="entry name" value="LysR-type_TF_proteobact-type"/>
</dbReference>
<dbReference type="InterPro" id="IPR036390">
    <property type="entry name" value="WH_DNA-bd_sf"/>
</dbReference>
<keyword evidence="3" id="KW-0238">DNA-binding</keyword>
<dbReference type="Gene3D" id="3.40.190.290">
    <property type="match status" value="1"/>
</dbReference>
<dbReference type="GO" id="GO:0006351">
    <property type="term" value="P:DNA-templated transcription"/>
    <property type="evidence" value="ECO:0007669"/>
    <property type="project" value="TreeGrafter"/>
</dbReference>
<dbReference type="PATRIC" id="fig|587753.10.peg.771"/>
<dbReference type="PANTHER" id="PTHR30537">
    <property type="entry name" value="HTH-TYPE TRANSCRIPTIONAL REGULATOR"/>
    <property type="match status" value="1"/>
</dbReference>
<dbReference type="SUPFAM" id="SSF53850">
    <property type="entry name" value="Periplasmic binding protein-like II"/>
    <property type="match status" value="1"/>
</dbReference>
<dbReference type="InterPro" id="IPR005119">
    <property type="entry name" value="LysR_subst-bd"/>
</dbReference>
<evidence type="ECO:0000256" key="1">
    <source>
        <dbReference type="ARBA" id="ARBA00009437"/>
    </source>
</evidence>
<organism evidence="6 7">
    <name type="scientific">Pseudomonas chlororaphis</name>
    <dbReference type="NCBI Taxonomy" id="587753"/>
    <lineage>
        <taxon>Bacteria</taxon>
        <taxon>Pseudomonadati</taxon>
        <taxon>Pseudomonadota</taxon>
        <taxon>Gammaproteobacteria</taxon>
        <taxon>Pseudomonadales</taxon>
        <taxon>Pseudomonadaceae</taxon>
        <taxon>Pseudomonas</taxon>
    </lineage>
</organism>
<dbReference type="EMBL" id="CP011110">
    <property type="protein sequence ID" value="AKA22226.1"/>
    <property type="molecule type" value="Genomic_DNA"/>
</dbReference>
<dbReference type="GO" id="GO:0043565">
    <property type="term" value="F:sequence-specific DNA binding"/>
    <property type="evidence" value="ECO:0007669"/>
    <property type="project" value="TreeGrafter"/>
</dbReference>
<gene>
    <name evidence="6" type="ORF">PCL1606_07710</name>
</gene>
<evidence type="ECO:0000259" key="5">
    <source>
        <dbReference type="PROSITE" id="PS50931"/>
    </source>
</evidence>
<comment type="similarity">
    <text evidence="1">Belongs to the LysR transcriptional regulatory family.</text>
</comment>
<keyword evidence="4" id="KW-0804">Transcription</keyword>
<dbReference type="SUPFAM" id="SSF46785">
    <property type="entry name" value="Winged helix' DNA-binding domain"/>
    <property type="match status" value="1"/>
</dbReference>
<reference evidence="6 7" key="1">
    <citation type="journal article" date="2015" name="Mol. Plant Microbe Interact.">
        <title>Comparative Genomic Analysis of Pseudomonas chlororaphis PCL1606 Reveals New Insight into Antifungal Compounds Involved in Biocontrol.</title>
        <authorList>
            <person name="Calderon C.E."/>
            <person name="Ramos C."/>
            <person name="de Vicente A."/>
            <person name="Cazorla F.M."/>
        </authorList>
    </citation>
    <scope>NUCLEOTIDE SEQUENCE [LARGE SCALE GENOMIC DNA]</scope>
    <source>
        <strain evidence="6 7">PCL1606</strain>
    </source>
</reference>
<keyword evidence="2" id="KW-0805">Transcription regulation</keyword>
<dbReference type="Gene3D" id="1.10.10.10">
    <property type="entry name" value="Winged helix-like DNA-binding domain superfamily/Winged helix DNA-binding domain"/>
    <property type="match status" value="1"/>
</dbReference>
<proteinExistence type="inferred from homology"/>
<dbReference type="OrthoDB" id="570111at2"/>
<dbReference type="PROSITE" id="PS50931">
    <property type="entry name" value="HTH_LYSR"/>
    <property type="match status" value="1"/>
</dbReference>
<evidence type="ECO:0000256" key="4">
    <source>
        <dbReference type="ARBA" id="ARBA00023163"/>
    </source>
</evidence>
<sequence length="309" mass="34813">MNPMTVSNPSCAWPTGLESRDASMFDWENLRHYVTFARTQSLSSAARELGVEHATVARRIAALESSLNLKLVDRRKRNYEITPFGHRIAEIAGRMQKDAKAISKVALSVQTEMVADLAVSAPPLLTSEFIAPHLGRLRREHPSINVSLLMQDDIGTLCNPEPDLMIRLCRPTQMDLVARKIGTVSFGLYGSQEYLAAHTSEEYEYIVYDESMEHSRQQVWLREVAADRPVVLRARSLEVQASAARAGIGMALLPNFYGRKDPGLGKARFHSPDLMIDIWLVVHEDLRKEAPIRSLMDFLVSCFPTEQFF</sequence>
<dbReference type="RefSeq" id="WP_080925912.1">
    <property type="nucleotide sequence ID" value="NZ_CP011110.1"/>
</dbReference>
<dbReference type="AlphaFoldDB" id="A0A0D5XT23"/>
<dbReference type="Pfam" id="PF03466">
    <property type="entry name" value="LysR_substrate"/>
    <property type="match status" value="1"/>
</dbReference>
<evidence type="ECO:0000313" key="7">
    <source>
        <dbReference type="Proteomes" id="UP000032748"/>
    </source>
</evidence>
<dbReference type="InterPro" id="IPR000847">
    <property type="entry name" value="LysR_HTH_N"/>
</dbReference>
<dbReference type="Proteomes" id="UP000032748">
    <property type="component" value="Chromosome"/>
</dbReference>
<evidence type="ECO:0000256" key="2">
    <source>
        <dbReference type="ARBA" id="ARBA00023015"/>
    </source>
</evidence>
<protein>
    <submittedName>
        <fullName evidence="6">LysR family transcriptional regulator</fullName>
    </submittedName>
</protein>
<evidence type="ECO:0000313" key="6">
    <source>
        <dbReference type="EMBL" id="AKA22226.1"/>
    </source>
</evidence>
<dbReference type="PANTHER" id="PTHR30537:SF3">
    <property type="entry name" value="TRANSCRIPTIONAL REGULATORY PROTEIN"/>
    <property type="match status" value="1"/>
</dbReference>
<accession>A0A0D5XT23</accession>
<dbReference type="InterPro" id="IPR036388">
    <property type="entry name" value="WH-like_DNA-bd_sf"/>
</dbReference>
<name>A0A0D5XT23_9PSED</name>
<evidence type="ECO:0000256" key="3">
    <source>
        <dbReference type="ARBA" id="ARBA00023125"/>
    </source>
</evidence>
<feature type="domain" description="HTH lysR-type" evidence="5">
    <location>
        <begin position="25"/>
        <end position="82"/>
    </location>
</feature>
<dbReference type="GO" id="GO:0003700">
    <property type="term" value="F:DNA-binding transcription factor activity"/>
    <property type="evidence" value="ECO:0007669"/>
    <property type="project" value="InterPro"/>
</dbReference>
<dbReference type="Pfam" id="PF00126">
    <property type="entry name" value="HTH_1"/>
    <property type="match status" value="1"/>
</dbReference>